<evidence type="ECO:0000313" key="4">
    <source>
        <dbReference type="Proteomes" id="UP000256964"/>
    </source>
</evidence>
<gene>
    <name evidence="3" type="ORF">OH76DRAFT_1367239</name>
</gene>
<dbReference type="OrthoDB" id="2737640at2759"/>
<dbReference type="InterPro" id="IPR041457">
    <property type="entry name" value="CxC2_KDZ-assoc"/>
</dbReference>
<evidence type="ECO:0000256" key="1">
    <source>
        <dbReference type="SAM" id="MobiDB-lite"/>
    </source>
</evidence>
<evidence type="ECO:0000259" key="2">
    <source>
        <dbReference type="Pfam" id="PF18803"/>
    </source>
</evidence>
<feature type="domain" description="CxC2-like cysteine cluster KDZ transposase-associated" evidence="2">
    <location>
        <begin position="91"/>
        <end position="200"/>
    </location>
</feature>
<dbReference type="Proteomes" id="UP000256964">
    <property type="component" value="Unassembled WGS sequence"/>
</dbReference>
<dbReference type="CDD" id="cd19757">
    <property type="entry name" value="Bbox1"/>
    <property type="match status" value="1"/>
</dbReference>
<evidence type="ECO:0000313" key="3">
    <source>
        <dbReference type="EMBL" id="RDX39728.1"/>
    </source>
</evidence>
<dbReference type="EMBL" id="KZ857662">
    <property type="protein sequence ID" value="RDX39728.1"/>
    <property type="molecule type" value="Genomic_DNA"/>
</dbReference>
<keyword evidence="4" id="KW-1185">Reference proteome</keyword>
<reference evidence="3 4" key="1">
    <citation type="journal article" date="2018" name="Biotechnol. Biofuels">
        <title>Integrative visual omics of the white-rot fungus Polyporus brumalis exposes the biotechnological potential of its oxidative enzymes for delignifying raw plant biomass.</title>
        <authorList>
            <person name="Miyauchi S."/>
            <person name="Rancon A."/>
            <person name="Drula E."/>
            <person name="Hage H."/>
            <person name="Chaduli D."/>
            <person name="Favel A."/>
            <person name="Grisel S."/>
            <person name="Henrissat B."/>
            <person name="Herpoel-Gimbert I."/>
            <person name="Ruiz-Duenas F.J."/>
            <person name="Chevret D."/>
            <person name="Hainaut M."/>
            <person name="Lin J."/>
            <person name="Wang M."/>
            <person name="Pangilinan J."/>
            <person name="Lipzen A."/>
            <person name="Lesage-Meessen L."/>
            <person name="Navarro D."/>
            <person name="Riley R."/>
            <person name="Grigoriev I.V."/>
            <person name="Zhou S."/>
            <person name="Raouche S."/>
            <person name="Rosso M.N."/>
        </authorList>
    </citation>
    <scope>NUCLEOTIDE SEQUENCE [LARGE SCALE GENOMIC DNA]</scope>
    <source>
        <strain evidence="3 4">BRFM 1820</strain>
    </source>
</reference>
<sequence length="1026" mass="115578">MCFPLQKKIAEWLPMREEFLEELLRYYGGEYAVETGEVPCAACEKPGATLRCTACATRRVFCQSCIEASHNRLPLHALEQWDGKKWVKRSLRDLGVVFQLGHDGAQCPCSAETTHRLVIGDVTGIHQVQVRFCECLDGAEQFTYKWVQLFRQRWFPATTHRPATAFTFRMLNAFQELNLQGKTNLYDYWRSLERITDNSGSGPPLASHVVRLWRHLTALKRGARCHDPTGAAGTREGELALDCPACPHPGKNLPEDWQSAPPEIRWIYTLFLMLDANFRAKLKDRGLEDAELGPGWSYYVENSKFRAHVASIGNQNDKSTCSAEHKAIQNANLRKDGYIASGVGAVLCAQHALVRKNAAGDLPNGEKYVLSLPPSVRANPEFTIRYLIMDYLLFSTLLGVVLMLLISYDIACQWHKKLARRAREDLPPHIRREITEMQIRFAIPKKHIRVHGPKHSQFSLNFLRWVGRTYAEGIEAHWAHMNPVALSAREMSPGMRREHMDDHWGGWNWQKIIGFGTYLLQLMMEADKMYAKQAAAHKNLSATFPTENIERWNAEINTWHEDPRGAEVDPYEEQHASKHRSGCALTYSKLAAGTPPPHEAPPGAFLQLGLEIEEQHSQSNCVSRRGLQVREKNSSGTDGSLAEIQEKRTTLKRRIDTWQALQDLHMPIVPQFRHSGDPAPLSAIVEAAAARPAPPPPPPTSNTKVKAEDIPLWLPSALPPHLRATLGPGLVKKERRLRTAQADDALEDIRRLRRILTGIADFKRLNINGTGQRTIGRARTLFTKFQEKVRRAAARYRAARAALESLDKGGDWEVRLKVLHDADIRGPGRDSDEYTSEGWYEVSWIWLVGRGADGTLPGGVEGELDPGEILENIKVEWARSQARAERWGEEVILLEDEMRRVIEYFEWKATWWREQRSRRSRLPAALQRGLGAYAEYQAAIFEGLASRCADLWVPYLRKRSRALPAWTARYPTAGEKTKTSSGRSRVSAMPSAARVGTSASTATAQEALESSGSDSSDTGSSDKESD</sequence>
<feature type="region of interest" description="Disordered" evidence="1">
    <location>
        <begin position="973"/>
        <end position="1026"/>
    </location>
</feature>
<name>A0A371CHG6_9APHY</name>
<feature type="compositionally biased region" description="Low complexity" evidence="1">
    <location>
        <begin position="1009"/>
        <end position="1019"/>
    </location>
</feature>
<dbReference type="AlphaFoldDB" id="A0A371CHG6"/>
<accession>A0A371CHG6</accession>
<proteinExistence type="predicted"/>
<dbReference type="InterPro" id="IPR040521">
    <property type="entry name" value="KDZ"/>
</dbReference>
<dbReference type="Pfam" id="PF18758">
    <property type="entry name" value="KDZ"/>
    <property type="match status" value="2"/>
</dbReference>
<dbReference type="Pfam" id="PF18803">
    <property type="entry name" value="CxC2"/>
    <property type="match status" value="1"/>
</dbReference>
<dbReference type="STRING" id="139420.A0A371CHG6"/>
<organism evidence="3 4">
    <name type="scientific">Lentinus brumalis</name>
    <dbReference type="NCBI Taxonomy" id="2498619"/>
    <lineage>
        <taxon>Eukaryota</taxon>
        <taxon>Fungi</taxon>
        <taxon>Dikarya</taxon>
        <taxon>Basidiomycota</taxon>
        <taxon>Agaricomycotina</taxon>
        <taxon>Agaricomycetes</taxon>
        <taxon>Polyporales</taxon>
        <taxon>Polyporaceae</taxon>
        <taxon>Lentinus</taxon>
    </lineage>
</organism>
<protein>
    <recommendedName>
        <fullName evidence="2">CxC2-like cysteine cluster KDZ transposase-associated domain-containing protein</fullName>
    </recommendedName>
</protein>